<evidence type="ECO:0000256" key="3">
    <source>
        <dbReference type="ARBA" id="ARBA00022989"/>
    </source>
</evidence>
<dbReference type="Proteomes" id="UP001207337">
    <property type="component" value="Unassembled WGS sequence"/>
</dbReference>
<feature type="transmembrane region" description="Helical" evidence="5">
    <location>
        <begin position="436"/>
        <end position="453"/>
    </location>
</feature>
<feature type="transmembrane region" description="Helical" evidence="5">
    <location>
        <begin position="75"/>
        <end position="92"/>
    </location>
</feature>
<feature type="transmembrane region" description="Helical" evidence="5">
    <location>
        <begin position="203"/>
        <end position="221"/>
    </location>
</feature>
<keyword evidence="4 5" id="KW-0472">Membrane</keyword>
<evidence type="ECO:0000259" key="6">
    <source>
        <dbReference type="Pfam" id="PF04932"/>
    </source>
</evidence>
<feature type="transmembrane region" description="Helical" evidence="5">
    <location>
        <begin position="227"/>
        <end position="243"/>
    </location>
</feature>
<feature type="domain" description="O-antigen ligase-related" evidence="6">
    <location>
        <begin position="213"/>
        <end position="343"/>
    </location>
</feature>
<dbReference type="PANTHER" id="PTHR37422:SF13">
    <property type="entry name" value="LIPOPOLYSACCHARIDE BIOSYNTHESIS PROTEIN PA4999-RELATED"/>
    <property type="match status" value="1"/>
</dbReference>
<feature type="transmembrane region" description="Helical" evidence="5">
    <location>
        <begin position="371"/>
        <end position="390"/>
    </location>
</feature>
<keyword evidence="7" id="KW-0436">Ligase</keyword>
<feature type="transmembrane region" description="Helical" evidence="5">
    <location>
        <begin position="37"/>
        <end position="54"/>
    </location>
</feature>
<dbReference type="EMBL" id="JAJNDC010000001">
    <property type="protein sequence ID" value="MCW9711764.1"/>
    <property type="molecule type" value="Genomic_DNA"/>
</dbReference>
<feature type="transmembrane region" description="Helical" evidence="5">
    <location>
        <begin position="126"/>
        <end position="150"/>
    </location>
</feature>
<evidence type="ECO:0000256" key="2">
    <source>
        <dbReference type="ARBA" id="ARBA00022692"/>
    </source>
</evidence>
<protein>
    <submittedName>
        <fullName evidence="7">O-antigen ligase family protein</fullName>
    </submittedName>
</protein>
<sequence>MKYLFGEGVLLVIVGILICLPTLQYEPYGIDHLYNTKRLFEIGLLGLIGSVLLFSTNSRIQTASFIQFYSIKFRLFLMAIFLIGAVSCFFSLHKEWALLDYSHYLLLSTTIFFVASITYKDINKAVLYLKVAVIGFVFFYSCRVLIFYFLSQVGSIPLWPGSVNGKALYSFSYIRFFNQTQTWTIPILISLSWYGWNSIKKDWLRWGSVILTIWWGALVFASGARGTILSIVVSFFIMFGLFVKNKSSFLRHNSLIVAFTLICYYIFFKILGSSTSLSVLRTDSSGRIDHWIDLIHGMLEKPLLGYGPMHYASVELNKSWGHPHNWFLQFGYEWGIIVALILLGIFIFGLYKFGSQLKVNLKTENYTQERYWIKFGLLWSMIAAFIHGFLSGIIVMPLSQVWLILIVGVSMGLYIEERETGKTLLKSKGDRVTANIVASLVIISFIGFLSWSMKHPIDRGKADSLFYKKSESSKSYPRFWQQGKIGWEKDEPGKREVEIDN</sequence>
<keyword evidence="8" id="KW-1185">Reference proteome</keyword>
<proteinExistence type="predicted"/>
<feature type="transmembrane region" description="Helical" evidence="5">
    <location>
        <begin position="332"/>
        <end position="351"/>
    </location>
</feature>
<reference evidence="7 8" key="1">
    <citation type="submission" date="2021-11" db="EMBL/GenBank/DDBJ databases">
        <title>Aliifidinibius sp. nov., a new bacterium isolated from saline soil.</title>
        <authorList>
            <person name="Galisteo C."/>
            <person name="De La Haba R."/>
            <person name="Sanchez-Porro C."/>
            <person name="Ventosa A."/>
        </authorList>
    </citation>
    <scope>NUCLEOTIDE SEQUENCE [LARGE SCALE GENOMIC DNA]</scope>
    <source>
        <strain evidence="7 8">KACC 190600</strain>
    </source>
</reference>
<evidence type="ECO:0000256" key="4">
    <source>
        <dbReference type="ARBA" id="ARBA00023136"/>
    </source>
</evidence>
<gene>
    <name evidence="7" type="ORF">LQ318_02505</name>
</gene>
<accession>A0ABT3PV80</accession>
<dbReference type="PANTHER" id="PTHR37422">
    <property type="entry name" value="TEICHURONIC ACID BIOSYNTHESIS PROTEIN TUAE"/>
    <property type="match status" value="1"/>
</dbReference>
<dbReference type="GO" id="GO:0016874">
    <property type="term" value="F:ligase activity"/>
    <property type="evidence" value="ECO:0007669"/>
    <property type="project" value="UniProtKB-KW"/>
</dbReference>
<dbReference type="Pfam" id="PF04932">
    <property type="entry name" value="Wzy_C"/>
    <property type="match status" value="1"/>
</dbReference>
<dbReference type="RefSeq" id="WP_265787255.1">
    <property type="nucleotide sequence ID" value="NZ_BAABRS010000001.1"/>
</dbReference>
<evidence type="ECO:0000256" key="1">
    <source>
        <dbReference type="ARBA" id="ARBA00004141"/>
    </source>
</evidence>
<feature type="transmembrane region" description="Helical" evidence="5">
    <location>
        <begin position="7"/>
        <end position="25"/>
    </location>
</feature>
<evidence type="ECO:0000313" key="7">
    <source>
        <dbReference type="EMBL" id="MCW9711764.1"/>
    </source>
</evidence>
<dbReference type="InterPro" id="IPR051533">
    <property type="entry name" value="WaaL-like"/>
</dbReference>
<comment type="subcellular location">
    <subcellularLocation>
        <location evidence="1">Membrane</location>
        <topology evidence="1">Multi-pass membrane protein</topology>
    </subcellularLocation>
</comment>
<keyword evidence="2 5" id="KW-0812">Transmembrane</keyword>
<feature type="transmembrane region" description="Helical" evidence="5">
    <location>
        <begin position="396"/>
        <end position="415"/>
    </location>
</feature>
<feature type="transmembrane region" description="Helical" evidence="5">
    <location>
        <begin position="255"/>
        <end position="272"/>
    </location>
</feature>
<feature type="transmembrane region" description="Helical" evidence="5">
    <location>
        <begin position="176"/>
        <end position="196"/>
    </location>
</feature>
<dbReference type="InterPro" id="IPR007016">
    <property type="entry name" value="O-antigen_ligase-rel_domated"/>
</dbReference>
<evidence type="ECO:0000313" key="8">
    <source>
        <dbReference type="Proteomes" id="UP001207337"/>
    </source>
</evidence>
<organism evidence="7 8">
    <name type="scientific">Fodinibius salicampi</name>
    <dbReference type="NCBI Taxonomy" id="1920655"/>
    <lineage>
        <taxon>Bacteria</taxon>
        <taxon>Pseudomonadati</taxon>
        <taxon>Balneolota</taxon>
        <taxon>Balneolia</taxon>
        <taxon>Balneolales</taxon>
        <taxon>Balneolaceae</taxon>
        <taxon>Fodinibius</taxon>
    </lineage>
</organism>
<evidence type="ECO:0000256" key="5">
    <source>
        <dbReference type="SAM" id="Phobius"/>
    </source>
</evidence>
<comment type="caution">
    <text evidence="7">The sequence shown here is derived from an EMBL/GenBank/DDBJ whole genome shotgun (WGS) entry which is preliminary data.</text>
</comment>
<feature type="transmembrane region" description="Helical" evidence="5">
    <location>
        <begin position="98"/>
        <end position="119"/>
    </location>
</feature>
<keyword evidence="3 5" id="KW-1133">Transmembrane helix</keyword>
<name>A0ABT3PV80_9BACT</name>